<reference evidence="3" key="1">
    <citation type="submission" date="2020-04" db="EMBL/GenBank/DDBJ databases">
        <authorList>
            <person name="Alioto T."/>
            <person name="Alioto T."/>
            <person name="Gomez Garrido J."/>
        </authorList>
    </citation>
    <scope>NUCLEOTIDE SEQUENCE</scope>
    <source>
        <strain evidence="3">A484AB</strain>
    </source>
</reference>
<feature type="compositionally biased region" description="Polar residues" evidence="2">
    <location>
        <begin position="146"/>
        <end position="164"/>
    </location>
</feature>
<dbReference type="AlphaFoldDB" id="A0A7D9JW67"/>
<keyword evidence="1" id="KW-0175">Coiled coil</keyword>
<name>A0A7D9JW67_PARCT</name>
<gene>
    <name evidence="3" type="ORF">PACLA_8A061625</name>
</gene>
<evidence type="ECO:0000313" key="4">
    <source>
        <dbReference type="Proteomes" id="UP001152795"/>
    </source>
</evidence>
<feature type="non-terminal residue" evidence="3">
    <location>
        <position position="1"/>
    </location>
</feature>
<feature type="region of interest" description="Disordered" evidence="2">
    <location>
        <begin position="140"/>
        <end position="202"/>
    </location>
</feature>
<evidence type="ECO:0000313" key="3">
    <source>
        <dbReference type="EMBL" id="CAB4036771.1"/>
    </source>
</evidence>
<dbReference type="Gene3D" id="3.40.50.1110">
    <property type="entry name" value="SGNH hydrolase"/>
    <property type="match status" value="1"/>
</dbReference>
<comment type="caution">
    <text evidence="3">The sequence shown here is derived from an EMBL/GenBank/DDBJ whole genome shotgun (WGS) entry which is preliminary data.</text>
</comment>
<dbReference type="Proteomes" id="UP001152795">
    <property type="component" value="Unassembled WGS sequence"/>
</dbReference>
<accession>A0A7D9JW67</accession>
<protein>
    <submittedName>
        <fullName evidence="3">Uncharacterized protein</fullName>
    </submittedName>
</protein>
<evidence type="ECO:0000256" key="2">
    <source>
        <dbReference type="SAM" id="MobiDB-lite"/>
    </source>
</evidence>
<proteinExistence type="predicted"/>
<organism evidence="3 4">
    <name type="scientific">Paramuricea clavata</name>
    <name type="common">Red gorgonian</name>
    <name type="synonym">Violescent sea-whip</name>
    <dbReference type="NCBI Taxonomy" id="317549"/>
    <lineage>
        <taxon>Eukaryota</taxon>
        <taxon>Metazoa</taxon>
        <taxon>Cnidaria</taxon>
        <taxon>Anthozoa</taxon>
        <taxon>Octocorallia</taxon>
        <taxon>Malacalcyonacea</taxon>
        <taxon>Plexauridae</taxon>
        <taxon>Paramuricea</taxon>
    </lineage>
</organism>
<keyword evidence="4" id="KW-1185">Reference proteome</keyword>
<evidence type="ECO:0000256" key="1">
    <source>
        <dbReference type="SAM" id="Coils"/>
    </source>
</evidence>
<sequence length="316" mass="35965">CDYSANDVAKHISVCIVVSPSASGKKISYKPQSLSDFLTTYEDRYRDCLCQNQLTNEVNGLKTKLSNLQTSINSFETTLKDHDLILYLYRKSTDLNEQYQKEIAENKRYINILEQKLFKEEEERDSLQVAIKLVVQDKHYQRENEAQPTQPTTSDHSKSQQPLQDRNEQDTSQKARSKKPHYEQCSASEHPEVQQPPQNSNRNLQNSIVLIGDSVLKNIISEKMTQRKVYKYTYSGKTADQIASEVENINLHEALSHVIIHAGTNDLSLDSSNDGIDSIENLCLSVQNKFAKAKIGVSSIIVGYETISQSMTRSRR</sequence>
<dbReference type="EMBL" id="CACRXK020022389">
    <property type="protein sequence ID" value="CAB4036771.1"/>
    <property type="molecule type" value="Genomic_DNA"/>
</dbReference>
<dbReference type="InterPro" id="IPR036514">
    <property type="entry name" value="SGNH_hydro_sf"/>
</dbReference>
<dbReference type="SUPFAM" id="SSF52266">
    <property type="entry name" value="SGNH hydrolase"/>
    <property type="match status" value="1"/>
</dbReference>
<feature type="coiled-coil region" evidence="1">
    <location>
        <begin position="96"/>
        <end position="130"/>
    </location>
</feature>